<keyword evidence="11" id="KW-1185">Reference proteome</keyword>
<dbReference type="PANTHER" id="PTHR11271:SF6">
    <property type="entry name" value="GUANINE DEAMINASE"/>
    <property type="match status" value="1"/>
</dbReference>
<dbReference type="InterPro" id="IPR032466">
    <property type="entry name" value="Metal_Hydrolase"/>
</dbReference>
<dbReference type="AlphaFoldDB" id="A0A2S6CLL2"/>
<proteinExistence type="inferred from homology"/>
<comment type="caution">
    <text evidence="10">The sequence shown here is derived from an EMBL/GenBank/DDBJ whole genome shotgun (WGS) entry which is preliminary data.</text>
</comment>
<evidence type="ECO:0000256" key="6">
    <source>
        <dbReference type="ARBA" id="ARBA00051148"/>
    </source>
</evidence>
<evidence type="ECO:0000256" key="2">
    <source>
        <dbReference type="ARBA" id="ARBA00006745"/>
    </source>
</evidence>
<dbReference type="Gene3D" id="3.20.20.140">
    <property type="entry name" value="Metal-dependent hydrolases"/>
    <property type="match status" value="1"/>
</dbReference>
<sequence>MALQKTLYVGPFIHCKTLTTLDVCTSAVIGVGEDGKIAFVERDVDELQSPARQGWEDAKVVRIDGSGWFFPGFIDTHIHASQYPNAGVFGKSTLLDWLNTYTFPLESSFTDLKKASRIYKRIVSRTLSHGTTTACYYATIHVPATNLLADICHNKGQRAFVGRVCMDSHLSPDFYRDETPAVSRDNAKACIDHVRSIDPTFDLVSPIITPRFAPSCSAEALDLLGELHNETGVPVQTHLCENHPEIALVKELFPGSKHYTDVYDNAGLLSSKTILAHCVHLSSEERDLIKIRNAKISHCPASNAALTSGCAPVKEMLREDMTIGLGTDVSGGYTPSILAECREALFTSRHLCISNEGGGVVNGKTKKSDEIKLSVEEALFMATRGGAKVVGLENRIGGFEVGMDWDAQLIQLDDVSDGEDETLVNGDVNGGEEATFAEDVGLVDVFGHESWDDRVNKWVYGGDDRNTKAVWVKGRLVHKRQGASV</sequence>
<dbReference type="PANTHER" id="PTHR11271">
    <property type="entry name" value="GUANINE DEAMINASE"/>
    <property type="match status" value="1"/>
</dbReference>
<keyword evidence="4 8" id="KW-0378">Hydrolase</keyword>
<dbReference type="Gene3D" id="2.30.40.10">
    <property type="entry name" value="Urease, subunit C, domain 1"/>
    <property type="match status" value="1"/>
</dbReference>
<dbReference type="OrthoDB" id="194468at2759"/>
<dbReference type="InterPro" id="IPR051607">
    <property type="entry name" value="Metallo-dep_hydrolases"/>
</dbReference>
<evidence type="ECO:0000259" key="9">
    <source>
        <dbReference type="Pfam" id="PF01979"/>
    </source>
</evidence>
<dbReference type="InterPro" id="IPR014311">
    <property type="entry name" value="Guanine_deaminase"/>
</dbReference>
<evidence type="ECO:0000256" key="8">
    <source>
        <dbReference type="RuleBase" id="RU366009"/>
    </source>
</evidence>
<dbReference type="NCBIfam" id="TIGR02967">
    <property type="entry name" value="guan_deamin"/>
    <property type="match status" value="1"/>
</dbReference>
<evidence type="ECO:0000256" key="4">
    <source>
        <dbReference type="ARBA" id="ARBA00022801"/>
    </source>
</evidence>
<comment type="function">
    <text evidence="7 8">Catalyzes the hydrolytic deamination of guanine, producing xanthine and ammonia.</text>
</comment>
<dbReference type="EC" id="3.5.4.3" evidence="8"/>
<comment type="pathway">
    <text evidence="1 8">Purine metabolism; guanine degradation; xanthine from guanine: step 1/1.</text>
</comment>
<evidence type="ECO:0000313" key="11">
    <source>
        <dbReference type="Proteomes" id="UP000237631"/>
    </source>
</evidence>
<evidence type="ECO:0000256" key="3">
    <source>
        <dbReference type="ARBA" id="ARBA00022723"/>
    </source>
</evidence>
<organism evidence="10 11">
    <name type="scientific">Cercospora berteroae</name>
    <dbReference type="NCBI Taxonomy" id="357750"/>
    <lineage>
        <taxon>Eukaryota</taxon>
        <taxon>Fungi</taxon>
        <taxon>Dikarya</taxon>
        <taxon>Ascomycota</taxon>
        <taxon>Pezizomycotina</taxon>
        <taxon>Dothideomycetes</taxon>
        <taxon>Dothideomycetidae</taxon>
        <taxon>Mycosphaerellales</taxon>
        <taxon>Mycosphaerellaceae</taxon>
        <taxon>Cercospora</taxon>
    </lineage>
</organism>
<dbReference type="GO" id="GO:0006147">
    <property type="term" value="P:guanine catabolic process"/>
    <property type="evidence" value="ECO:0007669"/>
    <property type="project" value="UniProtKB-UniRule"/>
</dbReference>
<dbReference type="Pfam" id="PF01979">
    <property type="entry name" value="Amidohydro_1"/>
    <property type="match status" value="1"/>
</dbReference>
<accession>A0A2S6CLL2</accession>
<dbReference type="GO" id="GO:0005829">
    <property type="term" value="C:cytosol"/>
    <property type="evidence" value="ECO:0007669"/>
    <property type="project" value="TreeGrafter"/>
</dbReference>
<evidence type="ECO:0000256" key="1">
    <source>
        <dbReference type="ARBA" id="ARBA00004984"/>
    </source>
</evidence>
<comment type="catalytic activity">
    <reaction evidence="6 8">
        <text>guanine + H2O + H(+) = xanthine + NH4(+)</text>
        <dbReference type="Rhea" id="RHEA:14665"/>
        <dbReference type="ChEBI" id="CHEBI:15377"/>
        <dbReference type="ChEBI" id="CHEBI:15378"/>
        <dbReference type="ChEBI" id="CHEBI:16235"/>
        <dbReference type="ChEBI" id="CHEBI:17712"/>
        <dbReference type="ChEBI" id="CHEBI:28938"/>
        <dbReference type="EC" id="3.5.4.3"/>
    </reaction>
</comment>
<keyword evidence="5 8" id="KW-0862">Zinc</keyword>
<keyword evidence="3 8" id="KW-0479">Metal-binding</keyword>
<dbReference type="InterPro" id="IPR011059">
    <property type="entry name" value="Metal-dep_hydrolase_composite"/>
</dbReference>
<dbReference type="STRING" id="357750.A0A2S6CLL2"/>
<protein>
    <recommendedName>
        <fullName evidence="8">Guanine deaminase</fullName>
        <shortName evidence="8">Guanase</shortName>
        <ecNumber evidence="8">3.5.4.3</ecNumber>
    </recommendedName>
    <alternativeName>
        <fullName evidence="8">Guanine aminohydrolase</fullName>
    </alternativeName>
</protein>
<name>A0A2S6CLL2_9PEZI</name>
<comment type="cofactor">
    <cofactor evidence="8">
        <name>Zn(2+)</name>
        <dbReference type="ChEBI" id="CHEBI:29105"/>
    </cofactor>
    <text evidence="8">Binds 1 zinc ion per subunit.</text>
</comment>
<comment type="similarity">
    <text evidence="2 8">Belongs to the metallo-dependent hydrolases superfamily. ATZ/TRZ family.</text>
</comment>
<dbReference type="GO" id="GO:0008270">
    <property type="term" value="F:zinc ion binding"/>
    <property type="evidence" value="ECO:0007669"/>
    <property type="project" value="UniProtKB-UniRule"/>
</dbReference>
<reference evidence="11" key="1">
    <citation type="journal article" date="2017" name="bioRxiv">
        <title>Conservation of a gene cluster reveals novel cercosporin biosynthetic mechanisms and extends production to the genus Colletotrichum.</title>
        <authorList>
            <person name="de Jonge R."/>
            <person name="Ebert M.K."/>
            <person name="Huitt-Roehl C.R."/>
            <person name="Pal P."/>
            <person name="Suttle J.C."/>
            <person name="Spanner R.E."/>
            <person name="Neubauer J.D."/>
            <person name="Jurick W.M.II."/>
            <person name="Stott K.A."/>
            <person name="Secor G.A."/>
            <person name="Thomma B.P.H.J."/>
            <person name="Van de Peer Y."/>
            <person name="Townsend C.A."/>
            <person name="Bolton M.D."/>
        </authorList>
    </citation>
    <scope>NUCLEOTIDE SEQUENCE [LARGE SCALE GENOMIC DNA]</scope>
    <source>
        <strain evidence="11">CBS538.71</strain>
    </source>
</reference>
<evidence type="ECO:0000256" key="7">
    <source>
        <dbReference type="ARBA" id="ARBA00056079"/>
    </source>
</evidence>
<dbReference type="EMBL" id="PNEN01000233">
    <property type="protein sequence ID" value="PPJ60626.1"/>
    <property type="molecule type" value="Genomic_DNA"/>
</dbReference>
<dbReference type="Proteomes" id="UP000237631">
    <property type="component" value="Unassembled WGS sequence"/>
</dbReference>
<dbReference type="FunFam" id="3.20.20.140:FF:000022">
    <property type="entry name" value="Guanine deaminase"/>
    <property type="match status" value="1"/>
</dbReference>
<evidence type="ECO:0000256" key="5">
    <source>
        <dbReference type="ARBA" id="ARBA00022833"/>
    </source>
</evidence>
<dbReference type="GO" id="GO:0008892">
    <property type="term" value="F:guanine deaminase activity"/>
    <property type="evidence" value="ECO:0007669"/>
    <property type="project" value="UniProtKB-UniRule"/>
</dbReference>
<dbReference type="SUPFAM" id="SSF51338">
    <property type="entry name" value="Composite domain of metallo-dependent hydrolases"/>
    <property type="match status" value="1"/>
</dbReference>
<dbReference type="InterPro" id="IPR006680">
    <property type="entry name" value="Amidohydro-rel"/>
</dbReference>
<dbReference type="UniPathway" id="UPA00603">
    <property type="reaction ID" value="UER00660"/>
</dbReference>
<evidence type="ECO:0000313" key="10">
    <source>
        <dbReference type="EMBL" id="PPJ60626.1"/>
    </source>
</evidence>
<dbReference type="SUPFAM" id="SSF51556">
    <property type="entry name" value="Metallo-dependent hydrolases"/>
    <property type="match status" value="1"/>
</dbReference>
<feature type="domain" description="Amidohydrolase-related" evidence="9">
    <location>
        <begin position="70"/>
        <end position="477"/>
    </location>
</feature>
<gene>
    <name evidence="10" type="ORF">CBER1_03645</name>
</gene>